<comment type="caution">
    <text evidence="1">The sequence shown here is derived from an EMBL/GenBank/DDBJ whole genome shotgun (WGS) entry which is preliminary data.</text>
</comment>
<evidence type="ECO:0000313" key="1">
    <source>
        <dbReference type="EMBL" id="KAK9686843.1"/>
    </source>
</evidence>
<name>A0AAW1ICD4_POPJA</name>
<keyword evidence="2" id="KW-1185">Reference proteome</keyword>
<protein>
    <submittedName>
        <fullName evidence="1">Uncharacterized protein</fullName>
    </submittedName>
</protein>
<dbReference type="EMBL" id="JASPKY010000682">
    <property type="protein sequence ID" value="KAK9686843.1"/>
    <property type="molecule type" value="Genomic_DNA"/>
</dbReference>
<sequence length="109" mass="12324">MWICHELSDLIRKLRHKDTNIIHGDAHDVENIMGISCIDTVDTTQDSINITNEKGEYLSLLQMLSLAIQRLILQRILITATNAQFSHTTTNTTAGRSIKNANSYTTKRI</sequence>
<gene>
    <name evidence="1" type="ORF">QE152_g36892</name>
</gene>
<accession>A0AAW1ICD4</accession>
<organism evidence="1 2">
    <name type="scientific">Popillia japonica</name>
    <name type="common">Japanese beetle</name>
    <dbReference type="NCBI Taxonomy" id="7064"/>
    <lineage>
        <taxon>Eukaryota</taxon>
        <taxon>Metazoa</taxon>
        <taxon>Ecdysozoa</taxon>
        <taxon>Arthropoda</taxon>
        <taxon>Hexapoda</taxon>
        <taxon>Insecta</taxon>
        <taxon>Pterygota</taxon>
        <taxon>Neoptera</taxon>
        <taxon>Endopterygota</taxon>
        <taxon>Coleoptera</taxon>
        <taxon>Polyphaga</taxon>
        <taxon>Scarabaeiformia</taxon>
        <taxon>Scarabaeidae</taxon>
        <taxon>Rutelinae</taxon>
        <taxon>Popillia</taxon>
    </lineage>
</organism>
<reference evidence="1 2" key="1">
    <citation type="journal article" date="2024" name="BMC Genomics">
        <title>De novo assembly and annotation of Popillia japonica's genome with initial clues to its potential as an invasive pest.</title>
        <authorList>
            <person name="Cucini C."/>
            <person name="Boschi S."/>
            <person name="Funari R."/>
            <person name="Cardaioli E."/>
            <person name="Iannotti N."/>
            <person name="Marturano G."/>
            <person name="Paoli F."/>
            <person name="Bruttini M."/>
            <person name="Carapelli A."/>
            <person name="Frati F."/>
            <person name="Nardi F."/>
        </authorList>
    </citation>
    <scope>NUCLEOTIDE SEQUENCE [LARGE SCALE GENOMIC DNA]</scope>
    <source>
        <strain evidence="1">DMR45628</strain>
    </source>
</reference>
<dbReference type="AlphaFoldDB" id="A0AAW1ICD4"/>
<dbReference type="Proteomes" id="UP001458880">
    <property type="component" value="Unassembled WGS sequence"/>
</dbReference>
<evidence type="ECO:0000313" key="2">
    <source>
        <dbReference type="Proteomes" id="UP001458880"/>
    </source>
</evidence>
<proteinExistence type="predicted"/>